<dbReference type="Gene3D" id="3.40.50.80">
    <property type="entry name" value="Nucleotide-binding domain of ferredoxin-NADP reductase (FNR) module"/>
    <property type="match status" value="1"/>
</dbReference>
<accession>A0AAJ0I0W7</accession>
<dbReference type="AlphaFoldDB" id="A0AAJ0I0W7"/>
<gene>
    <name evidence="7" type="ORF">B0T23DRAFT_388471</name>
</gene>
<reference evidence="7 8" key="1">
    <citation type="journal article" date="2023" name="Mol. Phylogenet. Evol.">
        <title>Genome-scale phylogeny and comparative genomics of the fungal order Sordariales.</title>
        <authorList>
            <person name="Hensen N."/>
            <person name="Bonometti L."/>
            <person name="Westerberg I."/>
            <person name="Brannstrom I.O."/>
            <person name="Guillou S."/>
            <person name="Cros-Aarteil S."/>
            <person name="Calhoun S."/>
            <person name="Haridas S."/>
            <person name="Kuo A."/>
            <person name="Mondo S."/>
            <person name="Pangilinan J."/>
            <person name="Riley R."/>
            <person name="LaButti K."/>
            <person name="Andreopoulos B."/>
            <person name="Lipzen A."/>
            <person name="Chen C."/>
            <person name="Yan M."/>
            <person name="Daum C."/>
            <person name="Ng V."/>
            <person name="Clum A."/>
            <person name="Steindorff A."/>
            <person name="Ohm R.A."/>
            <person name="Martin F."/>
            <person name="Silar P."/>
            <person name="Natvig D.O."/>
            <person name="Lalanne C."/>
            <person name="Gautier V."/>
            <person name="Ament-Velasquez S.L."/>
            <person name="Kruys A."/>
            <person name="Hutchinson M.I."/>
            <person name="Powell A.J."/>
            <person name="Barry K."/>
            <person name="Miller A.N."/>
            <person name="Grigoriev I.V."/>
            <person name="Debuchy R."/>
            <person name="Gladieux P."/>
            <person name="Hiltunen Thoren M."/>
            <person name="Johannesson H."/>
        </authorList>
    </citation>
    <scope>NUCLEOTIDE SEQUENCE [LARGE SCALE GENOMIC DNA]</scope>
    <source>
        <strain evidence="7 8">FGSC 10403</strain>
    </source>
</reference>
<feature type="domain" description="Oxidoreductase FAD/NAD(P)-binding" evidence="6">
    <location>
        <begin position="2"/>
        <end position="72"/>
    </location>
</feature>
<dbReference type="Proteomes" id="UP001285908">
    <property type="component" value="Unassembled WGS sequence"/>
</dbReference>
<keyword evidence="8" id="KW-1185">Reference proteome</keyword>
<dbReference type="RefSeq" id="XP_062689377.1">
    <property type="nucleotide sequence ID" value="XM_062837757.1"/>
</dbReference>
<dbReference type="EMBL" id="JAULSX010000008">
    <property type="protein sequence ID" value="KAK3486820.1"/>
    <property type="molecule type" value="Genomic_DNA"/>
</dbReference>
<evidence type="ECO:0000313" key="8">
    <source>
        <dbReference type="Proteomes" id="UP001285908"/>
    </source>
</evidence>
<dbReference type="InterPro" id="IPR039261">
    <property type="entry name" value="FNR_nucleotide-bd"/>
</dbReference>
<comment type="caution">
    <text evidence="7">The sequence shown here is derived from an EMBL/GenBank/DDBJ whole genome shotgun (WGS) entry which is preliminary data.</text>
</comment>
<dbReference type="InterPro" id="IPR001433">
    <property type="entry name" value="OxRdtase_FAD/NAD-bd"/>
</dbReference>
<evidence type="ECO:0000256" key="3">
    <source>
        <dbReference type="ARBA" id="ARBA00022630"/>
    </source>
</evidence>
<keyword evidence="4" id="KW-0274">FAD</keyword>
<dbReference type="PANTHER" id="PTHR19370:SF185">
    <property type="entry name" value="NADH-CYTOCHROME B5 REDUCTASE"/>
    <property type="match status" value="1"/>
</dbReference>
<dbReference type="InterPro" id="IPR001834">
    <property type="entry name" value="CBR-like"/>
</dbReference>
<protein>
    <recommendedName>
        <fullName evidence="6">Oxidoreductase FAD/NAD(P)-binding domain-containing protein</fullName>
    </recommendedName>
</protein>
<name>A0AAJ0I0W7_9PEZI</name>
<comment type="similarity">
    <text evidence="2">Belongs to the flavoprotein pyridine nucleotide cytochrome reductase family.</text>
</comment>
<dbReference type="SUPFAM" id="SSF52343">
    <property type="entry name" value="Ferredoxin reductase-like, C-terminal NADP-linked domain"/>
    <property type="match status" value="1"/>
</dbReference>
<dbReference type="GeneID" id="87875379"/>
<evidence type="ECO:0000256" key="4">
    <source>
        <dbReference type="ARBA" id="ARBA00022827"/>
    </source>
</evidence>
<proteinExistence type="inferred from homology"/>
<evidence type="ECO:0000256" key="5">
    <source>
        <dbReference type="ARBA" id="ARBA00023002"/>
    </source>
</evidence>
<dbReference type="PANTHER" id="PTHR19370">
    <property type="entry name" value="NADH-CYTOCHROME B5 REDUCTASE"/>
    <property type="match status" value="1"/>
</dbReference>
<comment type="cofactor">
    <cofactor evidence="1">
        <name>FAD</name>
        <dbReference type="ChEBI" id="CHEBI:57692"/>
    </cofactor>
</comment>
<evidence type="ECO:0000259" key="6">
    <source>
        <dbReference type="Pfam" id="PF00175"/>
    </source>
</evidence>
<dbReference type="GO" id="GO:0071949">
    <property type="term" value="F:FAD binding"/>
    <property type="evidence" value="ECO:0007669"/>
    <property type="project" value="TreeGrafter"/>
</dbReference>
<evidence type="ECO:0000256" key="1">
    <source>
        <dbReference type="ARBA" id="ARBA00001974"/>
    </source>
</evidence>
<dbReference type="GO" id="GO:0016491">
    <property type="term" value="F:oxidoreductase activity"/>
    <property type="evidence" value="ECO:0007669"/>
    <property type="project" value="UniProtKB-KW"/>
</dbReference>
<evidence type="ECO:0000256" key="2">
    <source>
        <dbReference type="ARBA" id="ARBA00006105"/>
    </source>
</evidence>
<dbReference type="Pfam" id="PF00175">
    <property type="entry name" value="NAD_binding_1"/>
    <property type="match status" value="1"/>
</dbReference>
<organism evidence="7 8">
    <name type="scientific">Neurospora hispaniola</name>
    <dbReference type="NCBI Taxonomy" id="588809"/>
    <lineage>
        <taxon>Eukaryota</taxon>
        <taxon>Fungi</taxon>
        <taxon>Dikarya</taxon>
        <taxon>Ascomycota</taxon>
        <taxon>Pezizomycotina</taxon>
        <taxon>Sordariomycetes</taxon>
        <taxon>Sordariomycetidae</taxon>
        <taxon>Sordariales</taxon>
        <taxon>Sordariaceae</taxon>
        <taxon>Neurospora</taxon>
    </lineage>
</organism>
<evidence type="ECO:0000313" key="7">
    <source>
        <dbReference type="EMBL" id="KAK3486820.1"/>
    </source>
</evidence>
<keyword evidence="5" id="KW-0560">Oxidoreductase</keyword>
<keyword evidence="3" id="KW-0285">Flavoprotein</keyword>
<sequence length="87" mass="9666">MPGYALVARILMTPDDRTELRVVDANTTEQDILLKQELDGLEKNNGGKMKICHVLGQYGEGWKSKRGKMMQGFSSGACSNCMQRITT</sequence>